<accession>A0ABY4D3P4</accession>
<gene>
    <name evidence="2" type="ORF">MTX78_10485</name>
</gene>
<keyword evidence="1" id="KW-0732">Signal</keyword>
<evidence type="ECO:0000313" key="3">
    <source>
        <dbReference type="Proteomes" id="UP000831113"/>
    </source>
</evidence>
<dbReference type="NCBIfam" id="TIGR04131">
    <property type="entry name" value="Bac_Flav_CTERM"/>
    <property type="match status" value="1"/>
</dbReference>
<organism evidence="2 3">
    <name type="scientific">Hymenobacter tibetensis</name>
    <dbReference type="NCBI Taxonomy" id="497967"/>
    <lineage>
        <taxon>Bacteria</taxon>
        <taxon>Pseudomonadati</taxon>
        <taxon>Bacteroidota</taxon>
        <taxon>Cytophagia</taxon>
        <taxon>Cytophagales</taxon>
        <taxon>Hymenobacteraceae</taxon>
        <taxon>Hymenobacter</taxon>
    </lineage>
</organism>
<dbReference type="InterPro" id="IPR026341">
    <property type="entry name" value="T9SS_type_B"/>
</dbReference>
<reference evidence="2 3" key="1">
    <citation type="submission" date="2022-03" db="EMBL/GenBank/DDBJ databases">
        <title>Hymenobactersp. isolated from the air.</title>
        <authorList>
            <person name="Won M."/>
            <person name="Kwon S.-W."/>
        </authorList>
    </citation>
    <scope>NUCLEOTIDE SEQUENCE [LARGE SCALE GENOMIC DNA]</scope>
    <source>
        <strain evidence="2 3">KACC 21982</strain>
    </source>
</reference>
<dbReference type="Proteomes" id="UP000831113">
    <property type="component" value="Chromosome"/>
</dbReference>
<feature type="signal peptide" evidence="1">
    <location>
        <begin position="1"/>
        <end position="27"/>
    </location>
</feature>
<name>A0ABY4D3P4_9BACT</name>
<protein>
    <submittedName>
        <fullName evidence="2">Gliding motility-associated C-terminal domain-containing protein</fullName>
    </submittedName>
</protein>
<proteinExistence type="predicted"/>
<sequence>MIQVLQSVRRLPTLLLLTLLLSVVSRAASATHIVGGEMDLQYVSGSTYQITLNLYFDALFGNAGALDNDLTVSVFDKANNNRMQNLVMPLTSNTLVNYTNPSCSSTSSLVTRRLVYSARIELPANRFNSTAGYYAAVERCCRNNAISNIQSPGDAGQTFYLEFPAVVRNGQPFRDSTPRIFPALGDYACRGELFTYDFGGQDADGDSLQYDLVTPLNGNSTPGVPKPAVAAPLPYREINWGLGRNELNQIPGTPTLTINRATGRLQVRPSVVGLFVFGIRCSEYRAGIKIGETRRDFQLKVVTCTPNAAPSMTVRAATATSVYREGLDTLRLRPGASRCLNLRFTDPDSPSRLSLSLRAVNFPASLLPAFSITQGTIKTPGAPDTLVSQLCFPTCFNTRGQVYLLDLIVSDDGCSLPKRDTVRVAFTAQPDPNSPPALLTTAGPALPLRARIGDLIVFDVTGSDPDSDPVSLTMAGVGFQPADVGATFTQGVNGSQIRGRFSWRVDCRAAGRPLHEFRFLASAGPCNEPQVVTLTVPIQVEYKNAPPVLTSLQVPASTSATDPPLVIRRPLGGVFEATFDGIDIDQDQLVMTATGNGFELAEAGMSFRPTNGNGQAAGTFRWDANCAAISLPDRTLEVTFQLQETTCLPNPQTRVVRFELVRPEATEFKPVNIFTPNGDDLNATFSIPDLPADFCDSRFASIKIFSRWGSQVYESKDRNFRWDGDQRVAGVYYYLIEFTDGRKYKGPITLER</sequence>
<dbReference type="EMBL" id="CP094669">
    <property type="protein sequence ID" value="UOG77008.1"/>
    <property type="molecule type" value="Genomic_DNA"/>
</dbReference>
<feature type="chain" id="PRO_5047193624" evidence="1">
    <location>
        <begin position="28"/>
        <end position="752"/>
    </location>
</feature>
<evidence type="ECO:0000313" key="2">
    <source>
        <dbReference type="EMBL" id="UOG77008.1"/>
    </source>
</evidence>
<dbReference type="RefSeq" id="WP_243802408.1">
    <property type="nucleotide sequence ID" value="NZ_CP094669.1"/>
</dbReference>
<dbReference type="Pfam" id="PF13585">
    <property type="entry name" value="CHU_C"/>
    <property type="match status" value="1"/>
</dbReference>
<keyword evidence="3" id="KW-1185">Reference proteome</keyword>
<evidence type="ECO:0000256" key="1">
    <source>
        <dbReference type="SAM" id="SignalP"/>
    </source>
</evidence>